<proteinExistence type="predicted"/>
<evidence type="ECO:0000313" key="2">
    <source>
        <dbReference type="EMBL" id="MCM8556795.1"/>
    </source>
</evidence>
<comment type="caution">
    <text evidence="2">The sequence shown here is derived from an EMBL/GenBank/DDBJ whole genome shotgun (WGS) entry which is preliminary data.</text>
</comment>
<feature type="compositionally biased region" description="Basic and acidic residues" evidence="1">
    <location>
        <begin position="49"/>
        <end position="68"/>
    </location>
</feature>
<protein>
    <submittedName>
        <fullName evidence="2">Uncharacterized protein</fullName>
    </submittedName>
</protein>
<feature type="compositionally biased region" description="Basic and acidic residues" evidence="1">
    <location>
        <begin position="1"/>
        <end position="17"/>
    </location>
</feature>
<dbReference type="AlphaFoldDB" id="A0A9X2J294"/>
<gene>
    <name evidence="2" type="ORF">NDO55_03055</name>
</gene>
<sequence length="79" mass="8872">MSDDLNRRTETARRNDDSDLIDNSLDTPNFQGRFQGDIQTDVATQASQERVRDAEATEGVTKEDDINHGQRVPADQPNL</sequence>
<dbReference type="Proteomes" id="UP001155128">
    <property type="component" value="Unassembled WGS sequence"/>
</dbReference>
<evidence type="ECO:0000256" key="1">
    <source>
        <dbReference type="SAM" id="MobiDB-lite"/>
    </source>
</evidence>
<reference evidence="2" key="1">
    <citation type="submission" date="2022-06" db="EMBL/GenBank/DDBJ databases">
        <title>Sphingomicrobium sedimins sp. nov., a marine bacterium isolated from tidal flat.</title>
        <authorList>
            <person name="Kim C.-H."/>
            <person name="Yoo Y."/>
            <person name="Kim J.-J."/>
        </authorList>
    </citation>
    <scope>NUCLEOTIDE SEQUENCE</scope>
    <source>
        <strain evidence="2">GRR-S6-50</strain>
    </source>
</reference>
<evidence type="ECO:0000313" key="3">
    <source>
        <dbReference type="Proteomes" id="UP001155128"/>
    </source>
</evidence>
<feature type="compositionally biased region" description="Polar residues" evidence="1">
    <location>
        <begin position="27"/>
        <end position="48"/>
    </location>
</feature>
<accession>A0A9X2J294</accession>
<name>A0A9X2J294_9SPHN</name>
<dbReference type="EMBL" id="JAMSHT010000001">
    <property type="protein sequence ID" value="MCM8556795.1"/>
    <property type="molecule type" value="Genomic_DNA"/>
</dbReference>
<feature type="region of interest" description="Disordered" evidence="1">
    <location>
        <begin position="1"/>
        <end position="79"/>
    </location>
</feature>
<dbReference type="RefSeq" id="WP_252112303.1">
    <property type="nucleotide sequence ID" value="NZ_JAMSHT010000001.1"/>
</dbReference>
<keyword evidence="3" id="KW-1185">Reference proteome</keyword>
<organism evidence="2 3">
    <name type="scientific">Sphingomicrobium sediminis</name>
    <dbReference type="NCBI Taxonomy" id="2950949"/>
    <lineage>
        <taxon>Bacteria</taxon>
        <taxon>Pseudomonadati</taxon>
        <taxon>Pseudomonadota</taxon>
        <taxon>Alphaproteobacteria</taxon>
        <taxon>Sphingomonadales</taxon>
        <taxon>Sphingomonadaceae</taxon>
        <taxon>Sphingomicrobium</taxon>
    </lineage>
</organism>